<feature type="region of interest" description="Disordered" evidence="1">
    <location>
        <begin position="75"/>
        <end position="95"/>
    </location>
</feature>
<organism evidence="3 4">
    <name type="scientific">Novosphingobium tardum</name>
    <dbReference type="NCBI Taxonomy" id="1538021"/>
    <lineage>
        <taxon>Bacteria</taxon>
        <taxon>Pseudomonadati</taxon>
        <taxon>Pseudomonadota</taxon>
        <taxon>Alphaproteobacteria</taxon>
        <taxon>Sphingomonadales</taxon>
        <taxon>Sphingomonadaceae</taxon>
        <taxon>Novosphingobium</taxon>
    </lineage>
</organism>
<protein>
    <submittedName>
        <fullName evidence="3">HNH endonuclease</fullName>
    </submittedName>
</protein>
<dbReference type="Gene3D" id="1.10.30.50">
    <property type="match status" value="1"/>
</dbReference>
<dbReference type="GO" id="GO:0004519">
    <property type="term" value="F:endonuclease activity"/>
    <property type="evidence" value="ECO:0007669"/>
    <property type="project" value="UniProtKB-KW"/>
</dbReference>
<evidence type="ECO:0000259" key="2">
    <source>
        <dbReference type="SMART" id="SM00507"/>
    </source>
</evidence>
<accession>A0ABV8RQ07</accession>
<evidence type="ECO:0000256" key="1">
    <source>
        <dbReference type="SAM" id="MobiDB-lite"/>
    </source>
</evidence>
<dbReference type="RefSeq" id="WP_379538943.1">
    <property type="nucleotide sequence ID" value="NZ_JBHSDR010000006.1"/>
</dbReference>
<keyword evidence="3" id="KW-0255">Endonuclease</keyword>
<keyword evidence="3" id="KW-0540">Nuclease</keyword>
<dbReference type="Pfam" id="PF01844">
    <property type="entry name" value="HNH"/>
    <property type="match status" value="1"/>
</dbReference>
<dbReference type="Proteomes" id="UP001595828">
    <property type="component" value="Unassembled WGS sequence"/>
</dbReference>
<reference evidence="4" key="1">
    <citation type="journal article" date="2019" name="Int. J. Syst. Evol. Microbiol.">
        <title>The Global Catalogue of Microorganisms (GCM) 10K type strain sequencing project: providing services to taxonomists for standard genome sequencing and annotation.</title>
        <authorList>
            <consortium name="The Broad Institute Genomics Platform"/>
            <consortium name="The Broad Institute Genome Sequencing Center for Infectious Disease"/>
            <person name="Wu L."/>
            <person name="Ma J."/>
        </authorList>
    </citation>
    <scope>NUCLEOTIDE SEQUENCE [LARGE SCALE GENOMIC DNA]</scope>
    <source>
        <strain evidence="4">CGMCC 1.12989</strain>
    </source>
</reference>
<dbReference type="SMART" id="SM00507">
    <property type="entry name" value="HNHc"/>
    <property type="match status" value="1"/>
</dbReference>
<keyword evidence="4" id="KW-1185">Reference proteome</keyword>
<dbReference type="EMBL" id="JBHSDR010000006">
    <property type="protein sequence ID" value="MFC4295470.1"/>
    <property type="molecule type" value="Genomic_DNA"/>
</dbReference>
<dbReference type="InterPro" id="IPR003615">
    <property type="entry name" value="HNH_nuc"/>
</dbReference>
<dbReference type="InterPro" id="IPR002711">
    <property type="entry name" value="HNH"/>
</dbReference>
<feature type="domain" description="HNH nuclease" evidence="2">
    <location>
        <begin position="16"/>
        <end position="69"/>
    </location>
</feature>
<evidence type="ECO:0000313" key="3">
    <source>
        <dbReference type="EMBL" id="MFC4295470.1"/>
    </source>
</evidence>
<name>A0ABV8RQ07_9SPHN</name>
<gene>
    <name evidence="3" type="ORF">ACFO0A_10430</name>
</gene>
<proteinExistence type="predicted"/>
<sequence length="95" mass="10969">MRRERHGRIEGRRGQVLRDARLQREPLCRDCRSVGRTTAATVIDHIKPLAHGGLDVDSNCRALCRACHEDRTREQFGQRRKPRIGPDGWPMDDAR</sequence>
<comment type="caution">
    <text evidence="3">The sequence shown here is derived from an EMBL/GenBank/DDBJ whole genome shotgun (WGS) entry which is preliminary data.</text>
</comment>
<keyword evidence="3" id="KW-0378">Hydrolase</keyword>
<dbReference type="CDD" id="cd00085">
    <property type="entry name" value="HNHc"/>
    <property type="match status" value="1"/>
</dbReference>
<evidence type="ECO:0000313" key="4">
    <source>
        <dbReference type="Proteomes" id="UP001595828"/>
    </source>
</evidence>